<proteinExistence type="predicted"/>
<keyword evidence="4" id="KW-1185">Reference proteome</keyword>
<name>A0ABP7XUK1_9ACTN</name>
<dbReference type="Proteomes" id="UP001501495">
    <property type="component" value="Unassembled WGS sequence"/>
</dbReference>
<comment type="caution">
    <text evidence="3">The sequence shown here is derived from an EMBL/GenBank/DDBJ whole genome shotgun (WGS) entry which is preliminary data.</text>
</comment>
<evidence type="ECO:0000313" key="4">
    <source>
        <dbReference type="Proteomes" id="UP001501495"/>
    </source>
</evidence>
<feature type="domain" description="WCX" evidence="2">
    <location>
        <begin position="241"/>
        <end position="319"/>
    </location>
</feature>
<evidence type="ECO:0000313" key="3">
    <source>
        <dbReference type="EMBL" id="GAA4126248.1"/>
    </source>
</evidence>
<dbReference type="PROSITE" id="PS52050">
    <property type="entry name" value="WYL"/>
    <property type="match status" value="1"/>
</dbReference>
<dbReference type="InterPro" id="IPR051534">
    <property type="entry name" value="CBASS_pafABC_assoc_protein"/>
</dbReference>
<dbReference type="PANTHER" id="PTHR34580">
    <property type="match status" value="1"/>
</dbReference>
<organism evidence="3 4">
    <name type="scientific">Nocardioides fonticola</name>
    <dbReference type="NCBI Taxonomy" id="450363"/>
    <lineage>
        <taxon>Bacteria</taxon>
        <taxon>Bacillati</taxon>
        <taxon>Actinomycetota</taxon>
        <taxon>Actinomycetes</taxon>
        <taxon>Propionibacteriales</taxon>
        <taxon>Nocardioidaceae</taxon>
        <taxon>Nocardioides</taxon>
    </lineage>
</organism>
<accession>A0ABP7XUK1</accession>
<dbReference type="RefSeq" id="WP_344734817.1">
    <property type="nucleotide sequence ID" value="NZ_BAAAZH010000028.1"/>
</dbReference>
<protein>
    <submittedName>
        <fullName evidence="3">YafY family protein</fullName>
    </submittedName>
</protein>
<dbReference type="EMBL" id="BAAAZH010000028">
    <property type="protein sequence ID" value="GAA4126248.1"/>
    <property type="molecule type" value="Genomic_DNA"/>
</dbReference>
<dbReference type="PANTHER" id="PTHR34580:SF3">
    <property type="entry name" value="PROTEIN PAFB"/>
    <property type="match status" value="1"/>
</dbReference>
<dbReference type="Pfam" id="PF25583">
    <property type="entry name" value="WCX"/>
    <property type="match status" value="1"/>
</dbReference>
<feature type="domain" description="WYL" evidence="1">
    <location>
        <begin position="144"/>
        <end position="207"/>
    </location>
</feature>
<dbReference type="Pfam" id="PF13280">
    <property type="entry name" value="WYL"/>
    <property type="match status" value="1"/>
</dbReference>
<gene>
    <name evidence="3" type="ORF">GCM10022215_35530</name>
</gene>
<evidence type="ECO:0000259" key="1">
    <source>
        <dbReference type="Pfam" id="PF13280"/>
    </source>
</evidence>
<dbReference type="InterPro" id="IPR057727">
    <property type="entry name" value="WCX_dom"/>
</dbReference>
<evidence type="ECO:0000259" key="2">
    <source>
        <dbReference type="Pfam" id="PF25583"/>
    </source>
</evidence>
<dbReference type="InterPro" id="IPR026881">
    <property type="entry name" value="WYL_dom"/>
</dbReference>
<reference evidence="4" key="1">
    <citation type="journal article" date="2019" name="Int. J. Syst. Evol. Microbiol.">
        <title>The Global Catalogue of Microorganisms (GCM) 10K type strain sequencing project: providing services to taxonomists for standard genome sequencing and annotation.</title>
        <authorList>
            <consortium name="The Broad Institute Genomics Platform"/>
            <consortium name="The Broad Institute Genome Sequencing Center for Infectious Disease"/>
            <person name="Wu L."/>
            <person name="Ma J."/>
        </authorList>
    </citation>
    <scope>NUCLEOTIDE SEQUENCE [LARGE SCALE GENOMIC DNA]</scope>
    <source>
        <strain evidence="4">JCM 16703</strain>
    </source>
</reference>
<sequence>MSVRKSERLLNLLIMLLVQRHYVPKSRIRSILYPDASDEAFDRMFDRDKDELRSLGVPIEVGQLDPLFDDEPGYRIRPDRFALPPVSLEPDEAAVVGLATRVWEHAKLAEATSEAVRKLTAQGLEVDLAALEIAQPRLSADEPVFDVFWEAVQARQAVVFDYRRTGETTTTRRHLQPWGVARHAGRWYVVGFDVDRGDERVFRLSRVVGDARTVGEPGAYEVPAGTDVRAVARRLAPPPERTRISLLVRPDAGHSLRTGADSIQTGVTGPDGADDWHRVVLTRSPFGMVDEVLAHGADVVVEEPAELQDRVVARLRAALAGFPPAEVTR</sequence>